<organism evidence="2">
    <name type="scientific">Diabrotica virgifera virgifera</name>
    <name type="common">western corn rootworm</name>
    <dbReference type="NCBI Taxonomy" id="50390"/>
    <lineage>
        <taxon>Eukaryota</taxon>
        <taxon>Metazoa</taxon>
        <taxon>Ecdysozoa</taxon>
        <taxon>Arthropoda</taxon>
        <taxon>Hexapoda</taxon>
        <taxon>Insecta</taxon>
        <taxon>Pterygota</taxon>
        <taxon>Neoptera</taxon>
        <taxon>Endopterygota</taxon>
        <taxon>Coleoptera</taxon>
        <taxon>Polyphaga</taxon>
        <taxon>Cucujiformia</taxon>
        <taxon>Chrysomeloidea</taxon>
        <taxon>Chrysomelidae</taxon>
        <taxon>Galerucinae</taxon>
        <taxon>Diabroticina</taxon>
        <taxon>Diabroticites</taxon>
        <taxon>Diabrotica</taxon>
    </lineage>
</organism>
<feature type="chain" id="PRO_5027893051" evidence="1">
    <location>
        <begin position="20"/>
        <end position="132"/>
    </location>
</feature>
<dbReference type="InParanoid" id="A0A6P7GSI5"/>
<gene>
    <name evidence="2" type="primary">LOC114341639</name>
</gene>
<keyword evidence="1" id="KW-0732">Signal</keyword>
<feature type="signal peptide" evidence="1">
    <location>
        <begin position="1"/>
        <end position="19"/>
    </location>
</feature>
<dbReference type="AlphaFoldDB" id="A0A6P7GSI5"/>
<protein>
    <submittedName>
        <fullName evidence="2">Uncharacterized protein LOC114341639</fullName>
    </submittedName>
</protein>
<reference evidence="2" key="1">
    <citation type="submission" date="2025-08" db="UniProtKB">
        <authorList>
            <consortium name="RefSeq"/>
        </authorList>
    </citation>
    <scope>IDENTIFICATION</scope>
    <source>
        <tissue evidence="2">Whole insect</tissue>
    </source>
</reference>
<dbReference type="RefSeq" id="XP_028148248.1">
    <property type="nucleotide sequence ID" value="XM_028292447.1"/>
</dbReference>
<proteinExistence type="predicted"/>
<sequence length="132" mass="14489">MKSILVVLFSLICLAFVAGQDDGSSSTTNIAPTSASTSTGEDKIYVEESNVTDPTYEIDAVEALKEAMALFPVDSKQLLETFSKLFNVKHEVDGGWKVAEKCSYVYIPNADSLYIELKVINSDGERLILIWS</sequence>
<accession>A0A6P7GSI5</accession>
<evidence type="ECO:0000313" key="2">
    <source>
        <dbReference type="RefSeq" id="XP_028148248.1"/>
    </source>
</evidence>
<evidence type="ECO:0000256" key="1">
    <source>
        <dbReference type="SAM" id="SignalP"/>
    </source>
</evidence>
<name>A0A6P7GSI5_DIAVI</name>